<evidence type="ECO:0000256" key="1">
    <source>
        <dbReference type="SAM" id="MobiDB-lite"/>
    </source>
</evidence>
<dbReference type="Gene3D" id="3.20.20.80">
    <property type="entry name" value="Glycosidases"/>
    <property type="match status" value="1"/>
</dbReference>
<dbReference type="OrthoDB" id="246387at2"/>
<evidence type="ECO:0000313" key="5">
    <source>
        <dbReference type="Proteomes" id="UP000014461"/>
    </source>
</evidence>
<proteinExistence type="predicted"/>
<protein>
    <recommendedName>
        <fullName evidence="3">DUF5060 domain-containing protein</fullName>
    </recommendedName>
</protein>
<feature type="domain" description="DUF5060" evidence="3">
    <location>
        <begin position="379"/>
        <end position="459"/>
    </location>
</feature>
<keyword evidence="5" id="KW-1185">Reference proteome</keyword>
<evidence type="ECO:0000313" key="4">
    <source>
        <dbReference type="EMBL" id="GAD02168.1"/>
    </source>
</evidence>
<keyword evidence="2" id="KW-0732">Signal</keyword>
<dbReference type="STRING" id="1331007.AALB_2248"/>
<dbReference type="InterPro" id="IPR032260">
    <property type="entry name" value="DUF5060"/>
</dbReference>
<dbReference type="Proteomes" id="UP000014461">
    <property type="component" value="Unassembled WGS sequence"/>
</dbReference>
<accession>R9PLL9</accession>
<dbReference type="AlphaFoldDB" id="R9PLL9"/>
<sequence>MKQHKLKARKTKDLVGFLCLVFSLFANAGTGSQGINLNQLLDSFSARPASIQLTAVKGDECNLTSECKSLYGETAYDCVNSRSNQSYCMCEDGICADLQSTAPPEPEYGDECDTTAQCKNTYGNIANDCVNSRSDQSYCQCGGEVCREMDGNGGDNGGDNGGNNGGDNGGSTPSVNTQYQELNGLIVIEAENTQSELGEWQQKSDLAGYTGNGYLEFNGNSYISGPVNSPLEYTFTAAQTGTYHLHMYVARETIDNRSDVANDGYVRLDGNYEAVAGEGNATKDILSSDTKFYGGADQQFVWASGKRLDKNHAKHNAIYNLKAGEEYTFTLSGRSKFFKVDRIVFRHSTVANGEAQNLELPETLATTTAKTCEVSDQNQQWHRVELTCKGYFADESNDATFTNHRFNVTFSQGNQRFVVPGHFAANGNAADSGAGQGDIWRAYFMPPSTGDWNYQVSFRKGTNIAVSDQLNAGQAIADIDGQQGQFSVAASTADSQDLRSQGLLQHLDGERYQRFAGTGNIYIEAGLGSPENLLGYADFDNTVKGSGGSCKGILHQFSEHESDWQSGDPSWAGGKGKGLIGLVNYLGSRKVNSAYMMLNTVKGDGCDAHPWLVYQENGNNKRTFDVSKLDQWERVFAHMTKQGLMLHMMTQETENETLLNNATLGLERKLYYRELISRFAHHPAVQWNLGEEQDATSIAALKSYSDYIQNLDPYNHGITLHTYPGQHDRYDDMLGHASFGGPTIQYGSIPENASATATRNSVYGETISWLNKSAAAGKQWYVTYTEASGSHAPKPYQDVSSRQRIYWMWASVMSGGAGFSWYLKNDGTHAYDLAVEDLREFDQLWQQTGHVNYFFSNILQQQLGLNLQDLQVDNGATSTTNDWVLSDLQHNYIINLRNGGTTDIQLNNNHVYQVYWYNPRSGVLSKGLSLTGGAKLNIGTAPSQTNQDWVVLITNRELNEDDQGGNTPNLPPTSKISLDINSFDISQVSGFVPAYKDNANNALAVNAGAYKDKYAAARYTFNNESGNYNITITTLTENDGESSYRLVVNGQQLAEYTNPKSANNYQATKHTWNNISLTQGDVIQIEFNSTSNGEVISSNGQPDYARGRWRLLELTAQ</sequence>
<name>R9PLL9_AGAAL</name>
<organism evidence="4 5">
    <name type="scientific">Agarivorans albus MKT 106</name>
    <dbReference type="NCBI Taxonomy" id="1331007"/>
    <lineage>
        <taxon>Bacteria</taxon>
        <taxon>Pseudomonadati</taxon>
        <taxon>Pseudomonadota</taxon>
        <taxon>Gammaproteobacteria</taxon>
        <taxon>Alteromonadales</taxon>
        <taxon>Alteromonadaceae</taxon>
        <taxon>Agarivorans</taxon>
    </lineage>
</organism>
<feature type="chain" id="PRO_5004488161" description="DUF5060 domain-containing protein" evidence="2">
    <location>
        <begin position="29"/>
        <end position="1117"/>
    </location>
</feature>
<dbReference type="Pfam" id="PF16586">
    <property type="entry name" value="DUF5060"/>
    <property type="match status" value="1"/>
</dbReference>
<dbReference type="EMBL" id="BARX01000014">
    <property type="protein sequence ID" value="GAD02168.1"/>
    <property type="molecule type" value="Genomic_DNA"/>
</dbReference>
<evidence type="ECO:0000259" key="3">
    <source>
        <dbReference type="Pfam" id="PF16586"/>
    </source>
</evidence>
<comment type="caution">
    <text evidence="4">The sequence shown here is derived from an EMBL/GenBank/DDBJ whole genome shotgun (WGS) entry which is preliminary data.</text>
</comment>
<feature type="signal peptide" evidence="2">
    <location>
        <begin position="1"/>
        <end position="28"/>
    </location>
</feature>
<gene>
    <name evidence="4" type="ORF">AALB_2248</name>
</gene>
<dbReference type="RefSeq" id="WP_016401936.1">
    <property type="nucleotide sequence ID" value="NZ_BARX01000014.1"/>
</dbReference>
<feature type="region of interest" description="Disordered" evidence="1">
    <location>
        <begin position="152"/>
        <end position="175"/>
    </location>
</feature>
<feature type="compositionally biased region" description="Gly residues" evidence="1">
    <location>
        <begin position="152"/>
        <end position="169"/>
    </location>
</feature>
<dbReference type="InterPro" id="IPR013783">
    <property type="entry name" value="Ig-like_fold"/>
</dbReference>
<dbReference type="Gene3D" id="2.60.40.10">
    <property type="entry name" value="Immunoglobulins"/>
    <property type="match status" value="1"/>
</dbReference>
<reference evidence="4" key="1">
    <citation type="journal article" date="2013" name="Genome Announc.">
        <title>Draft Genome Sequence of Agarivorans albus Strain MKT 106T, an Agarolytic Marine Bacterium.</title>
        <authorList>
            <person name="Yasuike M."/>
            <person name="Nakamura Y."/>
            <person name="Kai W."/>
            <person name="Fujiwara A."/>
            <person name="Fukui Y."/>
            <person name="Satomi M."/>
            <person name="Sano M."/>
        </authorList>
    </citation>
    <scope>NUCLEOTIDE SEQUENCE [LARGE SCALE GENOMIC DNA]</scope>
</reference>
<dbReference type="Gene3D" id="2.60.120.260">
    <property type="entry name" value="Galactose-binding domain-like"/>
    <property type="match status" value="2"/>
</dbReference>
<evidence type="ECO:0000256" key="2">
    <source>
        <dbReference type="SAM" id="SignalP"/>
    </source>
</evidence>